<evidence type="ECO:0000313" key="1">
    <source>
        <dbReference type="EMBL" id="PYH90757.1"/>
    </source>
</evidence>
<gene>
    <name evidence="1" type="ORF">BO71DRAFT_461601</name>
</gene>
<dbReference type="EMBL" id="KZ825969">
    <property type="protein sequence ID" value="PYH90757.1"/>
    <property type="molecule type" value="Genomic_DNA"/>
</dbReference>
<evidence type="ECO:0000313" key="2">
    <source>
        <dbReference type="Proteomes" id="UP000247810"/>
    </source>
</evidence>
<name>A0A319D8D7_9EURO</name>
<proteinExistence type="predicted"/>
<organism evidence="1 2">
    <name type="scientific">Aspergillus ellipticus CBS 707.79</name>
    <dbReference type="NCBI Taxonomy" id="1448320"/>
    <lineage>
        <taxon>Eukaryota</taxon>
        <taxon>Fungi</taxon>
        <taxon>Dikarya</taxon>
        <taxon>Ascomycota</taxon>
        <taxon>Pezizomycotina</taxon>
        <taxon>Eurotiomycetes</taxon>
        <taxon>Eurotiomycetidae</taxon>
        <taxon>Eurotiales</taxon>
        <taxon>Aspergillaceae</taxon>
        <taxon>Aspergillus</taxon>
        <taxon>Aspergillus subgen. Circumdati</taxon>
    </lineage>
</organism>
<keyword evidence="2" id="KW-1185">Reference proteome</keyword>
<reference evidence="1 2" key="1">
    <citation type="submission" date="2018-02" db="EMBL/GenBank/DDBJ databases">
        <title>The genomes of Aspergillus section Nigri reveals drivers in fungal speciation.</title>
        <authorList>
            <consortium name="DOE Joint Genome Institute"/>
            <person name="Vesth T.C."/>
            <person name="Nybo J."/>
            <person name="Theobald S."/>
            <person name="Brandl J."/>
            <person name="Frisvad J.C."/>
            <person name="Nielsen K.F."/>
            <person name="Lyhne E.K."/>
            <person name="Kogle M.E."/>
            <person name="Kuo A."/>
            <person name="Riley R."/>
            <person name="Clum A."/>
            <person name="Nolan M."/>
            <person name="Lipzen A."/>
            <person name="Salamov A."/>
            <person name="Henrissat B."/>
            <person name="Wiebenga A."/>
            <person name="De vries R.P."/>
            <person name="Grigoriev I.V."/>
            <person name="Mortensen U.H."/>
            <person name="Andersen M.R."/>
            <person name="Baker S.E."/>
        </authorList>
    </citation>
    <scope>NUCLEOTIDE SEQUENCE [LARGE SCALE GENOMIC DNA]</scope>
    <source>
        <strain evidence="1 2">CBS 707.79</strain>
    </source>
</reference>
<dbReference type="Proteomes" id="UP000247810">
    <property type="component" value="Unassembled WGS sequence"/>
</dbReference>
<protein>
    <submittedName>
        <fullName evidence="1">Uncharacterized protein</fullName>
    </submittedName>
</protein>
<dbReference type="STRING" id="1448320.A0A319D8D7"/>
<dbReference type="VEuPathDB" id="FungiDB:BO71DRAFT_461601"/>
<accession>A0A319D8D7</accession>
<dbReference type="OrthoDB" id="4504959at2759"/>
<dbReference type="AlphaFoldDB" id="A0A319D8D7"/>
<sequence>MSSNQLDDTVIHFVINLRSQKVRLYTQIHPLRAELELQSFSRDYFVWLSHQPHVQSISLLLFIDDFGAYRNMYKALKGFYLTPSALSYRERRRPANSFTLTLGPHGADFHDVIASFKSDLESTVKGFYSCLNSSSTIIIPSIIVLTGDMPQQAKNSGVLSYSANLGCRTCYYPQHKRHLSNYDMIFHGRYHLQMQAFREQGACYIISKEQKQYFIIKGIQPYRSPVETFIPTLDLVLGRPYDIPHSD</sequence>